<keyword evidence="2" id="KW-1185">Reference proteome</keyword>
<comment type="caution">
    <text evidence="1">The sequence shown here is derived from an EMBL/GenBank/DDBJ whole genome shotgun (WGS) entry which is preliminary data.</text>
</comment>
<name>A0ABS8BRX2_9RHOB</name>
<protein>
    <submittedName>
        <fullName evidence="1">Uncharacterized protein</fullName>
    </submittedName>
</protein>
<dbReference type="Proteomes" id="UP001138961">
    <property type="component" value="Unassembled WGS sequence"/>
</dbReference>
<dbReference type="RefSeq" id="WP_226747403.1">
    <property type="nucleotide sequence ID" value="NZ_JAJATZ010000002.1"/>
</dbReference>
<evidence type="ECO:0000313" key="2">
    <source>
        <dbReference type="Proteomes" id="UP001138961"/>
    </source>
</evidence>
<sequence length="176" mass="18678">MAKVFITGIAGGFDPTTARGHMVAGSVRSRTGRNADTVAALEAEGSWIVEMDVTDTASTEACIIAPGNMPTAFLDGMVTPNDPTLEAQYGDFAAVPALSAQGLAQMLDATTNQRPERIAEAVVALLALPFSQKPFRTVVDHTGVAPKIERYNTVLQDVTRTVLTRFGIADMLRLNA</sequence>
<proteinExistence type="predicted"/>
<organism evidence="1 2">
    <name type="scientific">Loktanella gaetbuli</name>
    <dbReference type="NCBI Taxonomy" id="2881335"/>
    <lineage>
        <taxon>Bacteria</taxon>
        <taxon>Pseudomonadati</taxon>
        <taxon>Pseudomonadota</taxon>
        <taxon>Alphaproteobacteria</taxon>
        <taxon>Rhodobacterales</taxon>
        <taxon>Roseobacteraceae</taxon>
        <taxon>Loktanella</taxon>
    </lineage>
</organism>
<gene>
    <name evidence="1" type="ORF">LGQ03_04355</name>
</gene>
<evidence type="ECO:0000313" key="1">
    <source>
        <dbReference type="EMBL" id="MCB5198465.1"/>
    </source>
</evidence>
<accession>A0ABS8BRX2</accession>
<dbReference type="EMBL" id="JAJATZ010000002">
    <property type="protein sequence ID" value="MCB5198465.1"/>
    <property type="molecule type" value="Genomic_DNA"/>
</dbReference>
<reference evidence="1" key="1">
    <citation type="submission" date="2021-10" db="EMBL/GenBank/DDBJ databases">
        <title>Loktanella gaetbuli sp. nov., isolated from a tidal flat.</title>
        <authorList>
            <person name="Park S."/>
            <person name="Yoon J.-H."/>
        </authorList>
    </citation>
    <scope>NUCLEOTIDE SEQUENCE</scope>
    <source>
        <strain evidence="1">TSTF-M6</strain>
    </source>
</reference>